<sequence length="245" mass="27340">MVAIMPAQDHNFVHNRLIGFKYNDLRMFNMIIPVEKLFFLFLSVCLPFFSTRATLQRCGSGTGDWSRDMIFCVAFQLMQYWSIQLSGRLLLIFLLIHEPGVLSAWPTFTHSCSVCISFCVGLLLKNTCLIGVALELVAGRGSAVAQIIRTVANKVYNLVFMVGDAKNGCRGSMVVEAFAAGTTVKVPFQSVGKGQFKSASFKAISDRTRITFYSSFYHQKIDEEIVYSMVLGRGISMNIKKPQAK</sequence>
<evidence type="ECO:0000313" key="2">
    <source>
        <dbReference type="EMBL" id="CAI9103027.1"/>
    </source>
</evidence>
<dbReference type="EMBL" id="OX459121">
    <property type="protein sequence ID" value="CAI9103027.1"/>
    <property type="molecule type" value="Genomic_DNA"/>
</dbReference>
<keyword evidence="1" id="KW-0472">Membrane</keyword>
<accession>A0AAV1D5H4</accession>
<feature type="transmembrane region" description="Helical" evidence="1">
    <location>
        <begin position="102"/>
        <end position="124"/>
    </location>
</feature>
<keyword evidence="3" id="KW-1185">Reference proteome</keyword>
<keyword evidence="1" id="KW-1133">Transmembrane helix</keyword>
<dbReference type="Proteomes" id="UP001161247">
    <property type="component" value="Chromosome 4"/>
</dbReference>
<evidence type="ECO:0000256" key="1">
    <source>
        <dbReference type="SAM" id="Phobius"/>
    </source>
</evidence>
<feature type="transmembrane region" description="Helical" evidence="1">
    <location>
        <begin position="30"/>
        <end position="49"/>
    </location>
</feature>
<evidence type="ECO:0000313" key="3">
    <source>
        <dbReference type="Proteomes" id="UP001161247"/>
    </source>
</evidence>
<feature type="transmembrane region" description="Helical" evidence="1">
    <location>
        <begin position="70"/>
        <end position="96"/>
    </location>
</feature>
<proteinExistence type="predicted"/>
<reference evidence="2" key="1">
    <citation type="submission" date="2023-03" db="EMBL/GenBank/DDBJ databases">
        <authorList>
            <person name="Julca I."/>
        </authorList>
    </citation>
    <scope>NUCLEOTIDE SEQUENCE</scope>
</reference>
<dbReference type="PANTHER" id="PTHR31265:SF2">
    <property type="entry name" value="F17A17.37 PROTEIN"/>
    <property type="match status" value="1"/>
</dbReference>
<dbReference type="AlphaFoldDB" id="A0AAV1D5H4"/>
<keyword evidence="1" id="KW-0812">Transmembrane</keyword>
<name>A0AAV1D5H4_OLDCO</name>
<dbReference type="InterPro" id="IPR052437">
    <property type="entry name" value="Pectin_Meth_Modulator"/>
</dbReference>
<protein>
    <submittedName>
        <fullName evidence="2">OLC1v1001441C1</fullName>
    </submittedName>
</protein>
<organism evidence="2 3">
    <name type="scientific">Oldenlandia corymbosa var. corymbosa</name>
    <dbReference type="NCBI Taxonomy" id="529605"/>
    <lineage>
        <taxon>Eukaryota</taxon>
        <taxon>Viridiplantae</taxon>
        <taxon>Streptophyta</taxon>
        <taxon>Embryophyta</taxon>
        <taxon>Tracheophyta</taxon>
        <taxon>Spermatophyta</taxon>
        <taxon>Magnoliopsida</taxon>
        <taxon>eudicotyledons</taxon>
        <taxon>Gunneridae</taxon>
        <taxon>Pentapetalae</taxon>
        <taxon>asterids</taxon>
        <taxon>lamiids</taxon>
        <taxon>Gentianales</taxon>
        <taxon>Rubiaceae</taxon>
        <taxon>Rubioideae</taxon>
        <taxon>Spermacoceae</taxon>
        <taxon>Hedyotis-Oldenlandia complex</taxon>
        <taxon>Oldenlandia</taxon>
    </lineage>
</organism>
<gene>
    <name evidence="2" type="ORF">OLC1_LOCUS12264</name>
</gene>
<dbReference type="PANTHER" id="PTHR31265">
    <property type="entry name" value="OS02G0527500 PROTEIN-RELATED"/>
    <property type="match status" value="1"/>
</dbReference>